<gene>
    <name evidence="3" type="ORF">CKA81_15595</name>
</gene>
<keyword evidence="4" id="KW-1185">Reference proteome</keyword>
<dbReference type="Pfam" id="PF04972">
    <property type="entry name" value="BON"/>
    <property type="match status" value="1"/>
</dbReference>
<name>A0A451FSY2_9BURK</name>
<evidence type="ECO:0000313" key="3">
    <source>
        <dbReference type="EMBL" id="QAA95662.1"/>
    </source>
</evidence>
<feature type="compositionally biased region" description="Basic and acidic residues" evidence="1">
    <location>
        <begin position="9"/>
        <end position="29"/>
    </location>
</feature>
<organism evidence="3 4">
    <name type="scientific">Pollutimonas thiosulfatoxidans</name>
    <dbReference type="NCBI Taxonomy" id="2028345"/>
    <lineage>
        <taxon>Bacteria</taxon>
        <taxon>Pseudomonadati</taxon>
        <taxon>Pseudomonadota</taxon>
        <taxon>Betaproteobacteria</taxon>
        <taxon>Burkholderiales</taxon>
        <taxon>Alcaligenaceae</taxon>
        <taxon>Pollutimonas</taxon>
    </lineage>
</organism>
<dbReference type="InterPro" id="IPR007055">
    <property type="entry name" value="BON_dom"/>
</dbReference>
<feature type="domain" description="BON" evidence="2">
    <location>
        <begin position="168"/>
        <end position="235"/>
    </location>
</feature>
<feature type="region of interest" description="Disordered" evidence="1">
    <location>
        <begin position="1"/>
        <end position="169"/>
    </location>
</feature>
<dbReference type="PANTHER" id="PTHR34606">
    <property type="entry name" value="BON DOMAIN-CONTAINING PROTEIN"/>
    <property type="match status" value="1"/>
</dbReference>
<dbReference type="PANTHER" id="PTHR34606:SF15">
    <property type="entry name" value="BON DOMAIN-CONTAINING PROTEIN"/>
    <property type="match status" value="1"/>
</dbReference>
<dbReference type="AlphaFoldDB" id="A0A451FSY2"/>
<protein>
    <recommendedName>
        <fullName evidence="2">BON domain-containing protein</fullName>
    </recommendedName>
</protein>
<dbReference type="KEGG" id="pus:CKA81_15595"/>
<sequence>MGNRPRHWQGKDSGEHGAYRDEPEFDRRSYGTGNQYGEAGAHARRQSQQRRRDGGFAPDDHGSDDFGRGNETVRDERDEPGRYSGAHAARPGQGLRSRSADPGQSSYGGFVNEDPRFQRQQLEHYEGGRGYPGYHHSAQGGQQAGSRSERQQHAYGGRPTMPKGYQRSDERLMDDVCERLSRRGLDVREVSVQVSAGTVSLEGSVADRRTKHAIEDCVDGVPGVQDVDNRIRITRDGGASASSRGE</sequence>
<dbReference type="Proteomes" id="UP000283474">
    <property type="component" value="Chromosome"/>
</dbReference>
<dbReference type="EMBL" id="CP022987">
    <property type="protein sequence ID" value="QAA95662.1"/>
    <property type="molecule type" value="Genomic_DNA"/>
</dbReference>
<evidence type="ECO:0000313" key="4">
    <source>
        <dbReference type="Proteomes" id="UP000283474"/>
    </source>
</evidence>
<dbReference type="Gene3D" id="3.30.1340.30">
    <property type="match status" value="1"/>
</dbReference>
<proteinExistence type="predicted"/>
<reference evidence="3 4" key="1">
    <citation type="submission" date="2017-08" db="EMBL/GenBank/DDBJ databases">
        <authorList>
            <person name="Park S.-J."/>
            <person name="Kim H."/>
        </authorList>
    </citation>
    <scope>NUCLEOTIDE SEQUENCE [LARGE SCALE GENOMIC DNA]</scope>
    <source>
        <strain evidence="4">ye3</strain>
    </source>
</reference>
<dbReference type="PROSITE" id="PS50914">
    <property type="entry name" value="BON"/>
    <property type="match status" value="1"/>
</dbReference>
<accession>A0A451FSY2</accession>
<dbReference type="OrthoDB" id="8963247at2"/>
<feature type="compositionally biased region" description="Basic and acidic residues" evidence="1">
    <location>
        <begin position="50"/>
        <end position="81"/>
    </location>
</feature>
<evidence type="ECO:0000259" key="2">
    <source>
        <dbReference type="PROSITE" id="PS50914"/>
    </source>
</evidence>
<feature type="compositionally biased region" description="Basic and acidic residues" evidence="1">
    <location>
        <begin position="113"/>
        <end position="127"/>
    </location>
</feature>
<evidence type="ECO:0000256" key="1">
    <source>
        <dbReference type="SAM" id="MobiDB-lite"/>
    </source>
</evidence>
<dbReference type="InterPro" id="IPR051686">
    <property type="entry name" value="Lipoprotein_DolP"/>
</dbReference>